<proteinExistence type="predicted"/>
<feature type="transmembrane region" description="Helical" evidence="1">
    <location>
        <begin position="96"/>
        <end position="116"/>
    </location>
</feature>
<protein>
    <recommendedName>
        <fullName evidence="2">DUF6533 domain-containing protein</fullName>
    </recommendedName>
</protein>
<feature type="transmembrane region" description="Helical" evidence="1">
    <location>
        <begin position="123"/>
        <end position="140"/>
    </location>
</feature>
<feature type="transmembrane region" description="Helical" evidence="1">
    <location>
        <begin position="16"/>
        <end position="33"/>
    </location>
</feature>
<dbReference type="InterPro" id="IPR045340">
    <property type="entry name" value="DUF6533"/>
</dbReference>
<dbReference type="EMBL" id="JADNRY010001409">
    <property type="protein sequence ID" value="KAF9016874.1"/>
    <property type="molecule type" value="Genomic_DNA"/>
</dbReference>
<feature type="transmembrane region" description="Helical" evidence="1">
    <location>
        <begin position="181"/>
        <end position="200"/>
    </location>
</feature>
<organism evidence="3 4">
    <name type="scientific">Rhodocollybia butyracea</name>
    <dbReference type="NCBI Taxonomy" id="206335"/>
    <lineage>
        <taxon>Eukaryota</taxon>
        <taxon>Fungi</taxon>
        <taxon>Dikarya</taxon>
        <taxon>Basidiomycota</taxon>
        <taxon>Agaricomycotina</taxon>
        <taxon>Agaricomycetes</taxon>
        <taxon>Agaricomycetidae</taxon>
        <taxon>Agaricales</taxon>
        <taxon>Marasmiineae</taxon>
        <taxon>Omphalotaceae</taxon>
        <taxon>Rhodocollybia</taxon>
    </lineage>
</organism>
<comment type="caution">
    <text evidence="3">The sequence shown here is derived from an EMBL/GenBank/DDBJ whole genome shotgun (WGS) entry which is preliminary data.</text>
</comment>
<keyword evidence="1" id="KW-1133">Transmembrane helix</keyword>
<accession>A0A9P5P2G5</accession>
<sequence length="340" mass="38422">MSLVVGPSEVLAQVQWSSYVELVSFVVILYDYLVTLDLEVKYFWNCHLKGLGTILFYTNRYLSLLGNIPIIVFMFWREPLLHLSNGCHALEMYQQFFLFLVQLVVGVLFILRVYAIYAGDKRILIFLCVLATGMIGNGLVDPMVSFPNDAKDLNVPQSLISQLGCLQSYTAAHERENVDMVYLWLGPLLLDIIVFSLTLWKTLQLHKDIPGGIGTVIMHDGELNFLCMRHSNAHYLFRHTILWDYMKGLLPVSTNIVASVLISRLMLNLRDHQHNQQAVRAMECIRGIGNLAYIDSNPSHGVAHNSIQGCPEQGHVIWPSSNQKMWKVGDCTGFGIGHQG</sequence>
<dbReference type="Pfam" id="PF20151">
    <property type="entry name" value="DUF6533"/>
    <property type="match status" value="1"/>
</dbReference>
<keyword evidence="4" id="KW-1185">Reference proteome</keyword>
<keyword evidence="1" id="KW-0812">Transmembrane</keyword>
<feature type="transmembrane region" description="Helical" evidence="1">
    <location>
        <begin position="54"/>
        <end position="76"/>
    </location>
</feature>
<evidence type="ECO:0000313" key="3">
    <source>
        <dbReference type="EMBL" id="KAF9016874.1"/>
    </source>
</evidence>
<dbReference type="OrthoDB" id="2745134at2759"/>
<keyword evidence="1" id="KW-0472">Membrane</keyword>
<dbReference type="Proteomes" id="UP000772434">
    <property type="component" value="Unassembled WGS sequence"/>
</dbReference>
<dbReference type="AlphaFoldDB" id="A0A9P5P2G5"/>
<gene>
    <name evidence="3" type="ORF">BDP27DRAFT_1356060</name>
</gene>
<evidence type="ECO:0000259" key="2">
    <source>
        <dbReference type="Pfam" id="PF20151"/>
    </source>
</evidence>
<name>A0A9P5P2G5_9AGAR</name>
<evidence type="ECO:0000256" key="1">
    <source>
        <dbReference type="SAM" id="Phobius"/>
    </source>
</evidence>
<reference evidence="3" key="1">
    <citation type="submission" date="2020-11" db="EMBL/GenBank/DDBJ databases">
        <authorList>
            <consortium name="DOE Joint Genome Institute"/>
            <person name="Ahrendt S."/>
            <person name="Riley R."/>
            <person name="Andreopoulos W."/>
            <person name="Labutti K."/>
            <person name="Pangilinan J."/>
            <person name="Ruiz-Duenas F.J."/>
            <person name="Barrasa J.M."/>
            <person name="Sanchez-Garcia M."/>
            <person name="Camarero S."/>
            <person name="Miyauchi S."/>
            <person name="Serrano A."/>
            <person name="Linde D."/>
            <person name="Babiker R."/>
            <person name="Drula E."/>
            <person name="Ayuso-Fernandez I."/>
            <person name="Pacheco R."/>
            <person name="Padilla G."/>
            <person name="Ferreira P."/>
            <person name="Barriuso J."/>
            <person name="Kellner H."/>
            <person name="Castanera R."/>
            <person name="Alfaro M."/>
            <person name="Ramirez L."/>
            <person name="Pisabarro A.G."/>
            <person name="Kuo A."/>
            <person name="Tritt A."/>
            <person name="Lipzen A."/>
            <person name="He G."/>
            <person name="Yan M."/>
            <person name="Ng V."/>
            <person name="Cullen D."/>
            <person name="Martin F."/>
            <person name="Rosso M.-N."/>
            <person name="Henrissat B."/>
            <person name="Hibbett D."/>
            <person name="Martinez A.T."/>
            <person name="Grigoriev I.V."/>
        </authorList>
    </citation>
    <scope>NUCLEOTIDE SEQUENCE</scope>
    <source>
        <strain evidence="3">AH 40177</strain>
    </source>
</reference>
<evidence type="ECO:0000313" key="4">
    <source>
        <dbReference type="Proteomes" id="UP000772434"/>
    </source>
</evidence>
<feature type="domain" description="DUF6533" evidence="2">
    <location>
        <begin position="19"/>
        <end position="65"/>
    </location>
</feature>